<dbReference type="Proteomes" id="UP000064029">
    <property type="component" value="Unassembled WGS sequence"/>
</dbReference>
<reference evidence="1 2" key="1">
    <citation type="submission" date="2015-11" db="EMBL/GenBank/DDBJ databases">
        <title>Expanding the genomic diversity of Burkholderia species for the development of highly accurate diagnostics.</title>
        <authorList>
            <person name="Sahl J."/>
            <person name="Keim P."/>
            <person name="Wagner D."/>
        </authorList>
    </citation>
    <scope>NUCLEOTIDE SEQUENCE [LARGE SCALE GENOMIC DNA]</scope>
    <source>
        <strain evidence="1 2">MSMB2036</strain>
    </source>
</reference>
<gene>
    <name evidence="1" type="ORF">WJ33_25555</name>
</gene>
<dbReference type="AlphaFoldDB" id="A0A124RBB7"/>
<evidence type="ECO:0000313" key="1">
    <source>
        <dbReference type="EMBL" id="KVG67159.1"/>
    </source>
</evidence>
<sequence>MPAYAEHAGTAKQQAAQFALDIDTAMRVNYAANIEQIGQGIYPLLYAESTFDGGRYTLQVDDHTTYVWQDIDLVYEETKAIAHVPLGIFSILSGYGAYSGYKQWKPLLQAYLEKVKLVSQHLLQLSLPADAATASQRILAASIRFMESTIESGSFTFDGFSAYTRPLAHDIQANMWVAASSQVATMSKVLDGWKATLGERLWDNLYVVVSALWTLSRENAHELIIKATMKPERRETNVIVSEAVPTLADARNLLGRIVGDRVMAERVFNPNGNLDQKENIYSLSTRRDLLSQAVESILSKDGRPEFAATCPHAG</sequence>
<protein>
    <submittedName>
        <fullName evidence="1">Uncharacterized protein</fullName>
    </submittedName>
</protein>
<name>A0A124RBB7_9BURK</name>
<organism evidence="1 2">
    <name type="scientific">Burkholderia ubonensis</name>
    <dbReference type="NCBI Taxonomy" id="101571"/>
    <lineage>
        <taxon>Bacteria</taxon>
        <taxon>Pseudomonadati</taxon>
        <taxon>Pseudomonadota</taxon>
        <taxon>Betaproteobacteria</taxon>
        <taxon>Burkholderiales</taxon>
        <taxon>Burkholderiaceae</taxon>
        <taxon>Burkholderia</taxon>
        <taxon>Burkholderia cepacia complex</taxon>
    </lineage>
</organism>
<dbReference type="EMBL" id="LOXM01000126">
    <property type="protein sequence ID" value="KVG67159.1"/>
    <property type="molecule type" value="Genomic_DNA"/>
</dbReference>
<comment type="caution">
    <text evidence="1">The sequence shown here is derived from an EMBL/GenBank/DDBJ whole genome shotgun (WGS) entry which is preliminary data.</text>
</comment>
<accession>A0A124RBB7</accession>
<evidence type="ECO:0000313" key="2">
    <source>
        <dbReference type="Proteomes" id="UP000064029"/>
    </source>
</evidence>
<proteinExistence type="predicted"/>